<evidence type="ECO:0000313" key="2">
    <source>
        <dbReference type="EMBL" id="QUH30472.1"/>
    </source>
</evidence>
<dbReference type="SUPFAM" id="SSF49344">
    <property type="entry name" value="CBD9-like"/>
    <property type="match status" value="1"/>
</dbReference>
<dbReference type="InterPro" id="IPR010502">
    <property type="entry name" value="Carb-bd_dom_fam9"/>
</dbReference>
<dbReference type="CDD" id="cd09620">
    <property type="entry name" value="CBM9_like_3"/>
    <property type="match status" value="1"/>
</dbReference>
<dbReference type="EMBL" id="CP058561">
    <property type="protein sequence ID" value="QUH30472.1"/>
    <property type="molecule type" value="Genomic_DNA"/>
</dbReference>
<evidence type="ECO:0000259" key="1">
    <source>
        <dbReference type="Pfam" id="PF16011"/>
    </source>
</evidence>
<dbReference type="RefSeq" id="WP_212690636.1">
    <property type="nucleotide sequence ID" value="NZ_CP058561.1"/>
</dbReference>
<dbReference type="Gene3D" id="2.60.40.1190">
    <property type="match status" value="1"/>
</dbReference>
<dbReference type="GO" id="GO:0016052">
    <property type="term" value="P:carbohydrate catabolic process"/>
    <property type="evidence" value="ECO:0007669"/>
    <property type="project" value="InterPro"/>
</dbReference>
<evidence type="ECO:0000313" key="3">
    <source>
        <dbReference type="Proteomes" id="UP000677305"/>
    </source>
</evidence>
<accession>A0A8J8SD60</accession>
<gene>
    <name evidence="2" type="ORF">HYG85_16790</name>
</gene>
<dbReference type="KEGG" id="vgu:HYG85_16790"/>
<organism evidence="2 3">
    <name type="scientific">Vallitalea guaymasensis</name>
    <dbReference type="NCBI Taxonomy" id="1185412"/>
    <lineage>
        <taxon>Bacteria</taxon>
        <taxon>Bacillati</taxon>
        <taxon>Bacillota</taxon>
        <taxon>Clostridia</taxon>
        <taxon>Lachnospirales</taxon>
        <taxon>Vallitaleaceae</taxon>
        <taxon>Vallitalea</taxon>
    </lineage>
</organism>
<dbReference type="AlphaFoldDB" id="A0A8J8SD60"/>
<reference evidence="2 3" key="1">
    <citation type="submission" date="2020-07" db="EMBL/GenBank/DDBJ databases">
        <title>Vallitalea guaymasensis genome.</title>
        <authorList>
            <person name="Postec A."/>
        </authorList>
    </citation>
    <scope>NUCLEOTIDE SEQUENCE [LARGE SCALE GENOMIC DNA]</scope>
    <source>
        <strain evidence="2 3">Ra1766G1</strain>
    </source>
</reference>
<sequence length="210" mass="24398">MNQYNVKIINDKDIDWDKVDELTIDNYPWYESGLKQATHVKTVIHNRCIEIKALCEDIHSYSKETKLNGDVYLDSCFEFFVTPEDNLGGGYYNMEMNCCGVLHLSYKSEKGEKVFCTKEQRDRITIISSIKTITKEESSDDKAWELSIILPIEVLEEMSGKEISYDKGCWYGNFYRCGGLTEPQYAAWNNIDFEYPNFHVPDQFGKLIIS</sequence>
<dbReference type="Pfam" id="PF16011">
    <property type="entry name" value="CBM9_2"/>
    <property type="match status" value="1"/>
</dbReference>
<feature type="domain" description="Carbohydrate-binding" evidence="1">
    <location>
        <begin position="12"/>
        <end position="207"/>
    </location>
</feature>
<protein>
    <submittedName>
        <fullName evidence="2">Carbohydrate-binding family 9-like protein</fullName>
    </submittedName>
</protein>
<dbReference type="GO" id="GO:0004553">
    <property type="term" value="F:hydrolase activity, hydrolyzing O-glycosyl compounds"/>
    <property type="evidence" value="ECO:0007669"/>
    <property type="project" value="InterPro"/>
</dbReference>
<proteinExistence type="predicted"/>
<keyword evidence="3" id="KW-1185">Reference proteome</keyword>
<dbReference type="Proteomes" id="UP000677305">
    <property type="component" value="Chromosome"/>
</dbReference>
<dbReference type="GO" id="GO:0030246">
    <property type="term" value="F:carbohydrate binding"/>
    <property type="evidence" value="ECO:0007669"/>
    <property type="project" value="InterPro"/>
</dbReference>
<name>A0A8J8SD60_9FIRM</name>